<organism evidence="1 2">
    <name type="scientific">Cytospora mali</name>
    <name type="common">Apple Valsa canker fungus</name>
    <name type="synonym">Valsa mali</name>
    <dbReference type="NCBI Taxonomy" id="578113"/>
    <lineage>
        <taxon>Eukaryota</taxon>
        <taxon>Fungi</taxon>
        <taxon>Dikarya</taxon>
        <taxon>Ascomycota</taxon>
        <taxon>Pezizomycotina</taxon>
        <taxon>Sordariomycetes</taxon>
        <taxon>Sordariomycetidae</taxon>
        <taxon>Diaporthales</taxon>
        <taxon>Cytosporaceae</taxon>
        <taxon>Cytospora</taxon>
    </lineage>
</organism>
<proteinExistence type="predicted"/>
<accession>A0A194W9Z2</accession>
<keyword evidence="2" id="KW-1185">Reference proteome</keyword>
<name>A0A194W9Z2_CYTMA</name>
<evidence type="ECO:0000313" key="2">
    <source>
        <dbReference type="Proteomes" id="UP000078559"/>
    </source>
</evidence>
<dbReference type="Proteomes" id="UP000078559">
    <property type="component" value="Chromosome 10"/>
</dbReference>
<protein>
    <submittedName>
        <fullName evidence="1">Uncharacterized protein</fullName>
    </submittedName>
</protein>
<evidence type="ECO:0000313" key="1">
    <source>
        <dbReference type="EMBL" id="KUI73137.1"/>
    </source>
</evidence>
<gene>
    <name evidence="1" type="ORF">VM1G_09020</name>
</gene>
<dbReference type="EMBL" id="CM003107">
    <property type="protein sequence ID" value="KUI73137.1"/>
    <property type="molecule type" value="Genomic_DNA"/>
</dbReference>
<dbReference type="AlphaFoldDB" id="A0A194W9Z2"/>
<reference evidence="1" key="1">
    <citation type="submission" date="2014-12" db="EMBL/GenBank/DDBJ databases">
        <title>Genome Sequence of Valsa Canker Pathogens Uncovers a Specific Adaption of Colonization on Woody Bark.</title>
        <authorList>
            <person name="Yin Z."/>
            <person name="Liu H."/>
            <person name="Gao X."/>
            <person name="Li Z."/>
            <person name="Song N."/>
            <person name="Ke X."/>
            <person name="Dai Q."/>
            <person name="Wu Y."/>
            <person name="Sun Y."/>
            <person name="Xu J.-R."/>
            <person name="Kang Z.K."/>
            <person name="Wang L."/>
            <person name="Huang L."/>
        </authorList>
    </citation>
    <scope>NUCLEOTIDE SEQUENCE [LARGE SCALE GENOMIC DNA]</scope>
    <source>
        <strain evidence="1">03-8</strain>
    </source>
</reference>
<sequence length="290" mass="32592">MASDNNAVHPEGTMLQNTSIQPASSLALADNNLTEFHLFNEFPPEIRSGVWDQARLSAPAPSKVYRFSVAIVTIGDCQVACFTPFKEVADLTREQRNLLRINKQSRSDMLRSGYIDMFLPFNYIDSVANEVNWGIFPVFDLETVFCLDTTEVVSSELFNKGIHGLQVLSSIRVLGLEMQSMDPFRPDIAPPPLDDEEQETREYLLKLLDYASIIRGVMALARQTDELVFQNIQTVAIVPRDLYTHQRVERHMSALPEFDATVGQQGEPRRPTSDLLSWNGSAVIAVKSNL</sequence>